<proteinExistence type="predicted"/>
<dbReference type="AlphaFoldDB" id="A0A1Q8CSF4"/>
<dbReference type="Proteomes" id="UP000185596">
    <property type="component" value="Unassembled WGS sequence"/>
</dbReference>
<organism evidence="1 2">
    <name type="scientific">Actinophytocola xanthii</name>
    <dbReference type="NCBI Taxonomy" id="1912961"/>
    <lineage>
        <taxon>Bacteria</taxon>
        <taxon>Bacillati</taxon>
        <taxon>Actinomycetota</taxon>
        <taxon>Actinomycetes</taxon>
        <taxon>Pseudonocardiales</taxon>
        <taxon>Pseudonocardiaceae</taxon>
    </lineage>
</organism>
<dbReference type="STRING" id="1912961.BU204_11780"/>
<reference evidence="1 2" key="1">
    <citation type="submission" date="2016-12" db="EMBL/GenBank/DDBJ databases">
        <title>The draft genome sequence of Actinophytocola sp. 11-183.</title>
        <authorList>
            <person name="Wang W."/>
            <person name="Yuan L."/>
        </authorList>
    </citation>
    <scope>NUCLEOTIDE SEQUENCE [LARGE SCALE GENOMIC DNA]</scope>
    <source>
        <strain evidence="1 2">11-183</strain>
    </source>
</reference>
<keyword evidence="2" id="KW-1185">Reference proteome</keyword>
<sequence length="179" mass="19744">MHQGRYGMLDDSDRYVVFEDDTRVRLAADDNVLASLTAGDYIERRPVRDTVTCRHGAVRRPVTPLRLTRRGHALLNRWQALTPAKPMKITGGETTMHGTSGHTAHAVDKHKPYGRWRVSWLPGRTVSHNQATTALVLAEHVAAGATGPGHRHWAHVTSWAGELDLTPAEAVAAVRRAIT</sequence>
<evidence type="ECO:0000313" key="2">
    <source>
        <dbReference type="Proteomes" id="UP000185596"/>
    </source>
</evidence>
<comment type="caution">
    <text evidence="1">The sequence shown here is derived from an EMBL/GenBank/DDBJ whole genome shotgun (WGS) entry which is preliminary data.</text>
</comment>
<dbReference type="EMBL" id="MSIE01000018">
    <property type="protein sequence ID" value="OLF17295.1"/>
    <property type="molecule type" value="Genomic_DNA"/>
</dbReference>
<accession>A0A1Q8CSF4</accession>
<protein>
    <submittedName>
        <fullName evidence="1">Uncharacterized protein</fullName>
    </submittedName>
</protein>
<name>A0A1Q8CSF4_9PSEU</name>
<gene>
    <name evidence="1" type="ORF">BU204_11780</name>
</gene>
<evidence type="ECO:0000313" key="1">
    <source>
        <dbReference type="EMBL" id="OLF17295.1"/>
    </source>
</evidence>